<evidence type="ECO:0000256" key="3">
    <source>
        <dbReference type="ARBA" id="ARBA00022679"/>
    </source>
</evidence>
<reference evidence="10" key="1">
    <citation type="journal article" date="2019" name="Int. J. Syst. Evol. Microbiol.">
        <title>The Global Catalogue of Microorganisms (GCM) 10K type strain sequencing project: providing services to taxonomists for standard genome sequencing and annotation.</title>
        <authorList>
            <consortium name="The Broad Institute Genomics Platform"/>
            <consortium name="The Broad Institute Genome Sequencing Center for Infectious Disease"/>
            <person name="Wu L."/>
            <person name="Ma J."/>
        </authorList>
    </citation>
    <scope>NUCLEOTIDE SEQUENCE [LARGE SCALE GENOMIC DNA]</scope>
    <source>
        <strain evidence="10">NBRC 110044</strain>
    </source>
</reference>
<evidence type="ECO:0000256" key="5">
    <source>
        <dbReference type="ARBA" id="ARBA00022705"/>
    </source>
</evidence>
<dbReference type="SUPFAM" id="SSF52540">
    <property type="entry name" value="P-loop containing nucleoside triphosphate hydrolases"/>
    <property type="match status" value="1"/>
</dbReference>
<keyword evidence="10" id="KW-1185">Reference proteome</keyword>
<evidence type="ECO:0000256" key="4">
    <source>
        <dbReference type="ARBA" id="ARBA00022695"/>
    </source>
</evidence>
<feature type="domain" description="DNA polymerase III delta subunit C-terminal" evidence="8">
    <location>
        <begin position="218"/>
        <end position="324"/>
    </location>
</feature>
<dbReference type="RefSeq" id="WP_284196653.1">
    <property type="nucleotide sequence ID" value="NZ_BSOG01000002.1"/>
</dbReference>
<dbReference type="PANTHER" id="PTHR11669">
    <property type="entry name" value="REPLICATION FACTOR C / DNA POLYMERASE III GAMMA-TAU SUBUNIT"/>
    <property type="match status" value="1"/>
</dbReference>
<dbReference type="NCBIfam" id="TIGR00678">
    <property type="entry name" value="holB"/>
    <property type="match status" value="1"/>
</dbReference>
<comment type="catalytic activity">
    <reaction evidence="7">
        <text>DNA(n) + a 2'-deoxyribonucleoside 5'-triphosphate = DNA(n+1) + diphosphate</text>
        <dbReference type="Rhea" id="RHEA:22508"/>
        <dbReference type="Rhea" id="RHEA-COMP:17339"/>
        <dbReference type="Rhea" id="RHEA-COMP:17340"/>
        <dbReference type="ChEBI" id="CHEBI:33019"/>
        <dbReference type="ChEBI" id="CHEBI:61560"/>
        <dbReference type="ChEBI" id="CHEBI:173112"/>
        <dbReference type="EC" id="2.7.7.7"/>
    </reaction>
</comment>
<evidence type="ECO:0000256" key="6">
    <source>
        <dbReference type="ARBA" id="ARBA00022932"/>
    </source>
</evidence>
<name>A0ABQ5YFS7_9NEIS</name>
<dbReference type="InterPro" id="IPR050238">
    <property type="entry name" value="DNA_Rep/Repair_Clamp_Loader"/>
</dbReference>
<proteinExistence type="predicted"/>
<evidence type="ECO:0000256" key="2">
    <source>
        <dbReference type="ARBA" id="ARBA00014363"/>
    </source>
</evidence>
<evidence type="ECO:0000313" key="9">
    <source>
        <dbReference type="EMBL" id="GLR13554.1"/>
    </source>
</evidence>
<evidence type="ECO:0000256" key="7">
    <source>
        <dbReference type="ARBA" id="ARBA00049244"/>
    </source>
</evidence>
<protein>
    <recommendedName>
        <fullName evidence="2">DNA polymerase III subunit delta'</fullName>
        <ecNumber evidence="1">2.7.7.7</ecNumber>
    </recommendedName>
</protein>
<comment type="caution">
    <text evidence="9">The sequence shown here is derived from an EMBL/GenBank/DDBJ whole genome shotgun (WGS) entry which is preliminary data.</text>
</comment>
<keyword evidence="3" id="KW-0808">Transferase</keyword>
<keyword evidence="4" id="KW-0548">Nucleotidyltransferase</keyword>
<dbReference type="EC" id="2.7.7.7" evidence="1"/>
<dbReference type="PANTHER" id="PTHR11669:SF8">
    <property type="entry name" value="DNA POLYMERASE III SUBUNIT DELTA"/>
    <property type="match status" value="1"/>
</dbReference>
<keyword evidence="5" id="KW-0235">DNA replication</keyword>
<dbReference type="InterPro" id="IPR015199">
    <property type="entry name" value="DNA_pol_III_delta_C"/>
</dbReference>
<evidence type="ECO:0000313" key="10">
    <source>
        <dbReference type="Proteomes" id="UP001156706"/>
    </source>
</evidence>
<dbReference type="InterPro" id="IPR027417">
    <property type="entry name" value="P-loop_NTPase"/>
</dbReference>
<dbReference type="Gene3D" id="3.40.50.300">
    <property type="entry name" value="P-loop containing nucleotide triphosphate hydrolases"/>
    <property type="match status" value="1"/>
</dbReference>
<dbReference type="InterPro" id="IPR004622">
    <property type="entry name" value="DNA_pol_HolB"/>
</dbReference>
<dbReference type="Pfam" id="PF13177">
    <property type="entry name" value="DNA_pol3_delta2"/>
    <property type="match status" value="1"/>
</dbReference>
<evidence type="ECO:0000259" key="8">
    <source>
        <dbReference type="Pfam" id="PF09115"/>
    </source>
</evidence>
<organism evidence="9 10">
    <name type="scientific">Chitinimonas prasina</name>
    <dbReference type="NCBI Taxonomy" id="1434937"/>
    <lineage>
        <taxon>Bacteria</taxon>
        <taxon>Pseudomonadati</taxon>
        <taxon>Pseudomonadota</taxon>
        <taxon>Betaproteobacteria</taxon>
        <taxon>Neisseriales</taxon>
        <taxon>Chitinibacteraceae</taxon>
        <taxon>Chitinimonas</taxon>
    </lineage>
</organism>
<dbReference type="EMBL" id="BSOG01000002">
    <property type="protein sequence ID" value="GLR13554.1"/>
    <property type="molecule type" value="Genomic_DNA"/>
</dbReference>
<dbReference type="Proteomes" id="UP001156706">
    <property type="component" value="Unassembled WGS sequence"/>
</dbReference>
<keyword evidence="6" id="KW-0239">DNA-directed DNA polymerase</keyword>
<dbReference type="Pfam" id="PF09115">
    <property type="entry name" value="DNApol3-delta_C"/>
    <property type="match status" value="1"/>
</dbReference>
<accession>A0ABQ5YFS7</accession>
<evidence type="ECO:0000256" key="1">
    <source>
        <dbReference type="ARBA" id="ARBA00012417"/>
    </source>
</evidence>
<gene>
    <name evidence="9" type="primary">holB</name>
    <name evidence="9" type="ORF">GCM10007907_23440</name>
</gene>
<sequence length="335" mass="37140">MLYQWQLAEWQALISQGERLPHALLLTGEPGIGKLAFGRHLAQSLLCESTAADKPCGVCDACRWYLAGNHPDFRELTPAVEEEGDDDAKPKKKASAWITVDQVRELNDFVHLSAHRAGRRVTLIQPAEALNLAAANALLKTLEEPPPGAMFILVSHQWRRLLPTIRSRCRRLALTIPPREQALAWLAQQGISDAEANLAEAGGAPLAAQERSDAGVTAARRSFLGELADPRKLDPLGLAERLDKQKVEVARVTDWLSRWLHDLARLGLAQSVRYYPDEAGRLASLATTLDPVRLMRYHDTVLEAKKLSSHPLNARLVYEQLLFGYQQAVRPANKG</sequence>